<gene>
    <name evidence="6" type="ORF">A6J80_20840</name>
</gene>
<feature type="domain" description="Solute-binding protein family 5" evidence="5">
    <location>
        <begin position="157"/>
        <end position="528"/>
    </location>
</feature>
<dbReference type="GO" id="GO:0015833">
    <property type="term" value="P:peptide transport"/>
    <property type="evidence" value="ECO:0007669"/>
    <property type="project" value="TreeGrafter"/>
</dbReference>
<dbReference type="KEGG" id="pye:A6J80_20840"/>
<dbReference type="Pfam" id="PF00496">
    <property type="entry name" value="SBP_bac_5"/>
    <property type="match status" value="1"/>
</dbReference>
<evidence type="ECO:0000256" key="4">
    <source>
        <dbReference type="ARBA" id="ARBA00022729"/>
    </source>
</evidence>
<organism evidence="6 7">
    <name type="scientific">Paracoccus yeei</name>
    <dbReference type="NCBI Taxonomy" id="147645"/>
    <lineage>
        <taxon>Bacteria</taxon>
        <taxon>Pseudomonadati</taxon>
        <taxon>Pseudomonadota</taxon>
        <taxon>Alphaproteobacteria</taxon>
        <taxon>Rhodobacterales</taxon>
        <taxon>Paracoccaceae</taxon>
        <taxon>Paracoccus</taxon>
    </lineage>
</organism>
<comment type="subcellular location">
    <subcellularLocation>
        <location evidence="1">Periplasm</location>
    </subcellularLocation>
</comment>
<dbReference type="Gene3D" id="3.40.190.10">
    <property type="entry name" value="Periplasmic binding protein-like II"/>
    <property type="match status" value="1"/>
</dbReference>
<dbReference type="Gene3D" id="3.90.76.10">
    <property type="entry name" value="Dipeptide-binding Protein, Domain 1"/>
    <property type="match status" value="1"/>
</dbReference>
<dbReference type="SUPFAM" id="SSF53850">
    <property type="entry name" value="Periplasmic binding protein-like II"/>
    <property type="match status" value="1"/>
</dbReference>
<keyword evidence="4" id="KW-0732">Signal</keyword>
<sequence length="615" mass="66944">MDGTGSFPSISAVPSISQRFAQWPPIVPAWRPRGYSFLWQHKEKHKKTLASKRTMDLAFRDKDTCIHMIFHVCPVRTGEVRMTIARRGFLGMAGAAATLPWWGMGRVLAAEPGGTLTIGLSTEPTAIDPHWHLVSQNNALAQHIFDRVAHGKPDMTVGPGLAERWKALDELTWEFTLRDGVRFHNGDPLTIEDIAFTLERAQNVPGAIFNMRSYLQDKVLEKVSDRVFLIRTPIPNPVVADELSTCAIVSKAAAGTATTDDYNSGKAAIGTGPYKLVEADLTSRIVLARNEDYWGEKPSFTQVVIRPIPVGGSRIAALRARDVDLIDKVPPADVKGLEALSDVALARGTPNRCIFLTMDQSRAVSPFVRGKDGGEIPNVLRDHRVREAMNLAIDRKAICDRILGGNGIPARQLVPDTIFGASPDLALPAVDLDRAKALLAEAGLPDGFSLTLHGPNDRFIRDSEVTQAVAQMLSRIGIAVQVDTMPASVFYQRATSGGPEGGSTYSFFLVGYGASMGDSGPSLRNVLMTQDKEKGHGANNRLRYSNPEVDALVLEGQSTMDDAKRAALYGRASKMAMDDVAIIPLYHPVDVWAFKSGLPYAGRNDERTLAMDVGI</sequence>
<dbReference type="AlphaFoldDB" id="A0A1V0GY41"/>
<name>A0A1V0GY41_9RHOB</name>
<evidence type="ECO:0000313" key="7">
    <source>
        <dbReference type="Proteomes" id="UP000191257"/>
    </source>
</evidence>
<reference evidence="6" key="1">
    <citation type="submission" date="2017-12" db="EMBL/GenBank/DDBJ databases">
        <title>FDA dAtabase for Regulatory Grade micrObial Sequences (FDA-ARGOS): Supporting development and validation of Infectious Disease Dx tests.</title>
        <authorList>
            <person name="Campos J."/>
            <person name="Goldberg B."/>
            <person name="Tallon L."/>
            <person name="Sadzewicz L."/>
            <person name="Sengamalay N."/>
            <person name="Ott S."/>
            <person name="Godinez A."/>
            <person name="Nagaraj S."/>
            <person name="Vyas G."/>
            <person name="Aluvathingal J."/>
            <person name="Nadendla S."/>
            <person name="Geyer C."/>
            <person name="Nandy P."/>
            <person name="Hobson J."/>
            <person name="Sichtig H."/>
        </authorList>
    </citation>
    <scope>NUCLEOTIDE SEQUENCE</scope>
    <source>
        <strain evidence="6">FDAARGOS_252</strain>
        <plasmid evidence="6">unnamed3</plasmid>
    </source>
</reference>
<dbReference type="InterPro" id="IPR000914">
    <property type="entry name" value="SBP_5_dom"/>
</dbReference>
<proteinExistence type="inferred from homology"/>
<evidence type="ECO:0000313" key="6">
    <source>
        <dbReference type="EMBL" id="ARC38748.1"/>
    </source>
</evidence>
<protein>
    <submittedName>
        <fullName evidence="6">ABC transporter substrate-binding protein</fullName>
    </submittedName>
</protein>
<comment type="similarity">
    <text evidence="2">Belongs to the bacterial solute-binding protein 5 family.</text>
</comment>
<evidence type="ECO:0000256" key="1">
    <source>
        <dbReference type="ARBA" id="ARBA00004418"/>
    </source>
</evidence>
<dbReference type="PANTHER" id="PTHR30290:SF9">
    <property type="entry name" value="OLIGOPEPTIDE-BINDING PROTEIN APPA"/>
    <property type="match status" value="1"/>
</dbReference>
<evidence type="ECO:0000256" key="3">
    <source>
        <dbReference type="ARBA" id="ARBA00022448"/>
    </source>
</evidence>
<dbReference type="CDD" id="cd08498">
    <property type="entry name" value="PBP2_NikA_DppA_OppA_like_2"/>
    <property type="match status" value="1"/>
</dbReference>
<dbReference type="InterPro" id="IPR039424">
    <property type="entry name" value="SBP_5"/>
</dbReference>
<evidence type="ECO:0000259" key="5">
    <source>
        <dbReference type="Pfam" id="PF00496"/>
    </source>
</evidence>
<dbReference type="PANTHER" id="PTHR30290">
    <property type="entry name" value="PERIPLASMIC BINDING COMPONENT OF ABC TRANSPORTER"/>
    <property type="match status" value="1"/>
</dbReference>
<keyword evidence="3" id="KW-0813">Transport</keyword>
<dbReference type="Gene3D" id="3.10.105.10">
    <property type="entry name" value="Dipeptide-binding Protein, Domain 3"/>
    <property type="match status" value="1"/>
</dbReference>
<geneLocation type="plasmid" evidence="6 7">
    <name>unnamed3</name>
</geneLocation>
<accession>A0A1V0GY41</accession>
<dbReference type="Proteomes" id="UP000191257">
    <property type="component" value="Plasmid unnamed3"/>
</dbReference>
<keyword evidence="6" id="KW-0614">Plasmid</keyword>
<dbReference type="GO" id="GO:1904680">
    <property type="term" value="F:peptide transmembrane transporter activity"/>
    <property type="evidence" value="ECO:0007669"/>
    <property type="project" value="TreeGrafter"/>
</dbReference>
<keyword evidence="7" id="KW-1185">Reference proteome</keyword>
<evidence type="ECO:0000256" key="2">
    <source>
        <dbReference type="ARBA" id="ARBA00005695"/>
    </source>
</evidence>
<dbReference type="eggNOG" id="COG0747">
    <property type="taxonomic scope" value="Bacteria"/>
</dbReference>
<dbReference type="EMBL" id="CP020443">
    <property type="protein sequence ID" value="ARC38748.1"/>
    <property type="molecule type" value="Genomic_DNA"/>
</dbReference>